<protein>
    <submittedName>
        <fullName evidence="1">Uncharacterized protein</fullName>
    </submittedName>
</protein>
<organism evidence="1 2">
    <name type="scientific">Trinickia fusca</name>
    <dbReference type="NCBI Taxonomy" id="2419777"/>
    <lineage>
        <taxon>Bacteria</taxon>
        <taxon>Pseudomonadati</taxon>
        <taxon>Pseudomonadota</taxon>
        <taxon>Betaproteobacteria</taxon>
        <taxon>Burkholderiales</taxon>
        <taxon>Burkholderiaceae</taxon>
        <taxon>Trinickia</taxon>
    </lineage>
</organism>
<reference evidence="1 2" key="1">
    <citation type="submission" date="2018-10" db="EMBL/GenBank/DDBJ databases">
        <title>Paraburkholderia sp. 7MK8-2, isolated from soil.</title>
        <authorList>
            <person name="Gao Z.-H."/>
            <person name="Qiu L.-H."/>
        </authorList>
    </citation>
    <scope>NUCLEOTIDE SEQUENCE [LARGE SCALE GENOMIC DNA]</scope>
    <source>
        <strain evidence="1 2">7MK8-2</strain>
    </source>
</reference>
<dbReference type="OrthoDB" id="8943090at2"/>
<keyword evidence="2" id="KW-1185">Reference proteome</keyword>
<comment type="caution">
    <text evidence="1">The sequence shown here is derived from an EMBL/GenBank/DDBJ whole genome shotgun (WGS) entry which is preliminary data.</text>
</comment>
<evidence type="ECO:0000313" key="2">
    <source>
        <dbReference type="Proteomes" id="UP000280434"/>
    </source>
</evidence>
<name>A0A494X815_9BURK</name>
<proteinExistence type="predicted"/>
<accession>A0A494X815</accession>
<evidence type="ECO:0000313" key="1">
    <source>
        <dbReference type="EMBL" id="RKP46857.1"/>
    </source>
</evidence>
<dbReference type="AlphaFoldDB" id="A0A494X815"/>
<dbReference type="Proteomes" id="UP000280434">
    <property type="component" value="Unassembled WGS sequence"/>
</dbReference>
<dbReference type="RefSeq" id="WP_121278685.1">
    <property type="nucleotide sequence ID" value="NZ_RBZV01000006.1"/>
</dbReference>
<dbReference type="EMBL" id="RBZV01000006">
    <property type="protein sequence ID" value="RKP46857.1"/>
    <property type="molecule type" value="Genomic_DNA"/>
</dbReference>
<sequence length="95" mass="11192">MIQLSLLLIGGIATAPFWFAKPKRRASIKRRAPLTPWRQLNLRLYIRPLIRKGNYFTWTRPDGRQFVCRNMRSLVARVMDYDGHLLQGLLKAARR</sequence>
<gene>
    <name evidence="1" type="ORF">D7S89_15985</name>
</gene>